<organism evidence="2 3">
    <name type="scientific">Ambispora gerdemannii</name>
    <dbReference type="NCBI Taxonomy" id="144530"/>
    <lineage>
        <taxon>Eukaryota</taxon>
        <taxon>Fungi</taxon>
        <taxon>Fungi incertae sedis</taxon>
        <taxon>Mucoromycota</taxon>
        <taxon>Glomeromycotina</taxon>
        <taxon>Glomeromycetes</taxon>
        <taxon>Archaeosporales</taxon>
        <taxon>Ambisporaceae</taxon>
        <taxon>Ambispora</taxon>
    </lineage>
</organism>
<feature type="compositionally biased region" description="Acidic residues" evidence="1">
    <location>
        <begin position="167"/>
        <end position="182"/>
    </location>
</feature>
<accession>A0A9N9FA57</accession>
<protein>
    <submittedName>
        <fullName evidence="2">10908_t:CDS:1</fullName>
    </submittedName>
</protein>
<gene>
    <name evidence="2" type="ORF">AGERDE_LOCUS5203</name>
</gene>
<evidence type="ECO:0000313" key="3">
    <source>
        <dbReference type="Proteomes" id="UP000789831"/>
    </source>
</evidence>
<sequence>MELKPLKEKRKNESNEIYNKIDDLTEKISLFYEEFQQQRFQEDDTLNNNSSNLSSNDSRNFSSSSRVGSRRTSFSDPLFQKFKKLFDETMREKDYSKADMIAEVVSDLRKEKKIKVISNKAVENYYNQTTKPDARTIGAIKVWIELKTRRKNKSASGNNNINKEVSDDNSGDGEINYDDNNK</sequence>
<dbReference type="EMBL" id="CAJVPL010000675">
    <property type="protein sequence ID" value="CAG8520323.1"/>
    <property type="molecule type" value="Genomic_DNA"/>
</dbReference>
<dbReference type="AlphaFoldDB" id="A0A9N9FA57"/>
<feature type="region of interest" description="Disordered" evidence="1">
    <location>
        <begin position="149"/>
        <end position="182"/>
    </location>
</feature>
<evidence type="ECO:0000256" key="1">
    <source>
        <dbReference type="SAM" id="MobiDB-lite"/>
    </source>
</evidence>
<reference evidence="2" key="1">
    <citation type="submission" date="2021-06" db="EMBL/GenBank/DDBJ databases">
        <authorList>
            <person name="Kallberg Y."/>
            <person name="Tangrot J."/>
            <person name="Rosling A."/>
        </authorList>
    </citation>
    <scope>NUCLEOTIDE SEQUENCE</scope>
    <source>
        <strain evidence="2">MT106</strain>
    </source>
</reference>
<comment type="caution">
    <text evidence="2">The sequence shown here is derived from an EMBL/GenBank/DDBJ whole genome shotgun (WGS) entry which is preliminary data.</text>
</comment>
<dbReference type="OrthoDB" id="2436475at2759"/>
<proteinExistence type="predicted"/>
<evidence type="ECO:0000313" key="2">
    <source>
        <dbReference type="EMBL" id="CAG8520323.1"/>
    </source>
</evidence>
<name>A0A9N9FA57_9GLOM</name>
<dbReference type="Proteomes" id="UP000789831">
    <property type="component" value="Unassembled WGS sequence"/>
</dbReference>
<keyword evidence="3" id="KW-1185">Reference proteome</keyword>
<feature type="region of interest" description="Disordered" evidence="1">
    <location>
        <begin position="41"/>
        <end position="72"/>
    </location>
</feature>
<feature type="compositionally biased region" description="Polar residues" evidence="1">
    <location>
        <begin position="154"/>
        <end position="163"/>
    </location>
</feature>
<feature type="compositionally biased region" description="Low complexity" evidence="1">
    <location>
        <begin position="47"/>
        <end position="72"/>
    </location>
</feature>